<reference evidence="1 2" key="1">
    <citation type="journal article" date="2014" name="Gene">
        <title>A comparative genomic analysis of the alkalitolerant soil bacterium Bacillus lehensis G1.</title>
        <authorList>
            <person name="Noor Y.M."/>
            <person name="Samsulrizal N.H."/>
            <person name="Jema'on N.A."/>
            <person name="Low K.O."/>
            <person name="Ramli A.N."/>
            <person name="Alias N.I."/>
            <person name="Damis S.I."/>
            <person name="Fuzi S.F."/>
            <person name="Isa M.N."/>
            <person name="Murad A.M."/>
            <person name="Raih M.F."/>
            <person name="Bakar F.D."/>
            <person name="Najimudin N."/>
            <person name="Mahadi N.M."/>
            <person name="Illias R.M."/>
        </authorList>
    </citation>
    <scope>NUCLEOTIDE SEQUENCE [LARGE SCALE GENOMIC DNA]</scope>
    <source>
        <strain evidence="1 2">G1</strain>
    </source>
</reference>
<name>A0A060M2Q0_9BACI</name>
<keyword evidence="2" id="KW-1185">Reference proteome</keyword>
<dbReference type="HOGENOM" id="CLU_2680056_0_0_9"/>
<evidence type="ECO:0000313" key="2">
    <source>
        <dbReference type="Proteomes" id="UP000027142"/>
    </source>
</evidence>
<dbReference type="PATRIC" id="fig|1246626.3.peg.1780"/>
<dbReference type="eggNOG" id="ENOG502ZK3K">
    <property type="taxonomic scope" value="Bacteria"/>
</dbReference>
<protein>
    <submittedName>
        <fullName evidence="1">Uncharacterized protein</fullName>
    </submittedName>
</protein>
<dbReference type="Proteomes" id="UP000027142">
    <property type="component" value="Chromosome"/>
</dbReference>
<gene>
    <name evidence="1" type="ORF">BleG1_1786</name>
</gene>
<dbReference type="KEGG" id="ble:BleG1_1786"/>
<evidence type="ECO:0000313" key="1">
    <source>
        <dbReference type="EMBL" id="AIC94364.1"/>
    </source>
</evidence>
<dbReference type="STRING" id="1246626.BleG1_1786"/>
<dbReference type="OrthoDB" id="1756121at2"/>
<dbReference type="AlphaFoldDB" id="A0A060M2Q0"/>
<proteinExistence type="predicted"/>
<organism evidence="1 2">
    <name type="scientific">Shouchella lehensis G1</name>
    <dbReference type="NCBI Taxonomy" id="1246626"/>
    <lineage>
        <taxon>Bacteria</taxon>
        <taxon>Bacillati</taxon>
        <taxon>Bacillota</taxon>
        <taxon>Bacilli</taxon>
        <taxon>Bacillales</taxon>
        <taxon>Bacillaceae</taxon>
        <taxon>Shouchella</taxon>
    </lineage>
</organism>
<accession>A0A060M2Q0</accession>
<dbReference type="EMBL" id="CP003923">
    <property type="protein sequence ID" value="AIC94364.1"/>
    <property type="molecule type" value="Genomic_DNA"/>
</dbReference>
<sequence>MLWIMAQDKERISQVIEVSISGKKIMGVGSAGLNEWGNLLGKYDSKERAMEVLEDIHRTIANNSQFAITYTMPTD</sequence>